<dbReference type="InterPro" id="IPR008407">
    <property type="entry name" value="Brnchd-chn_aa_trnsp_AzlD"/>
</dbReference>
<name>A0A0A5FZI3_9BACI</name>
<evidence type="ECO:0000313" key="3">
    <source>
        <dbReference type="Proteomes" id="UP000030401"/>
    </source>
</evidence>
<dbReference type="EMBL" id="AVPG01000044">
    <property type="protein sequence ID" value="KGX84248.1"/>
    <property type="molecule type" value="Genomic_DNA"/>
</dbReference>
<evidence type="ECO:0000256" key="1">
    <source>
        <dbReference type="SAM" id="Phobius"/>
    </source>
</evidence>
<sequence>MDISTQMMWIIIGGTIVTAIPRVFPIVVLSKLNLPPLVLRWLEYIPVAIMAALLAQEVLIPNDEYGYVVGNLRLVAALPAILVAIFTKSLLGTVVVGMVTMMLLRTFL</sequence>
<feature type="transmembrane region" description="Helical" evidence="1">
    <location>
        <begin position="6"/>
        <end position="29"/>
    </location>
</feature>
<organism evidence="2 3">
    <name type="scientific">Pontibacillus litoralis JSM 072002</name>
    <dbReference type="NCBI Taxonomy" id="1385512"/>
    <lineage>
        <taxon>Bacteria</taxon>
        <taxon>Bacillati</taxon>
        <taxon>Bacillota</taxon>
        <taxon>Bacilli</taxon>
        <taxon>Bacillales</taxon>
        <taxon>Bacillaceae</taxon>
        <taxon>Pontibacillus</taxon>
    </lineage>
</organism>
<keyword evidence="3" id="KW-1185">Reference proteome</keyword>
<dbReference type="OrthoDB" id="7870017at2"/>
<accession>A0A0A5FZI3</accession>
<feature type="transmembrane region" description="Helical" evidence="1">
    <location>
        <begin position="41"/>
        <end position="60"/>
    </location>
</feature>
<dbReference type="Proteomes" id="UP000030401">
    <property type="component" value="Unassembled WGS sequence"/>
</dbReference>
<keyword evidence="1" id="KW-1133">Transmembrane helix</keyword>
<dbReference type="eggNOG" id="COG4392">
    <property type="taxonomic scope" value="Bacteria"/>
</dbReference>
<proteinExistence type="predicted"/>
<gene>
    <name evidence="2" type="ORF">N784_14485</name>
</gene>
<evidence type="ECO:0000313" key="2">
    <source>
        <dbReference type="EMBL" id="KGX84248.1"/>
    </source>
</evidence>
<dbReference type="AlphaFoldDB" id="A0A0A5FZI3"/>
<keyword evidence="1" id="KW-0472">Membrane</keyword>
<dbReference type="RefSeq" id="WP_036836425.1">
    <property type="nucleotide sequence ID" value="NZ_AVPG01000044.1"/>
</dbReference>
<comment type="caution">
    <text evidence="2">The sequence shown here is derived from an EMBL/GenBank/DDBJ whole genome shotgun (WGS) entry which is preliminary data.</text>
</comment>
<reference evidence="2 3" key="1">
    <citation type="submission" date="2013-08" db="EMBL/GenBank/DDBJ databases">
        <authorList>
            <person name="Huang J."/>
            <person name="Wang G."/>
        </authorList>
    </citation>
    <scope>NUCLEOTIDE SEQUENCE [LARGE SCALE GENOMIC DNA]</scope>
    <source>
        <strain evidence="2 3">JSM 072002</strain>
    </source>
</reference>
<protein>
    <recommendedName>
        <fullName evidence="4">Branched-chain amino acid ABC transporter</fullName>
    </recommendedName>
</protein>
<feature type="transmembrane region" description="Helical" evidence="1">
    <location>
        <begin position="80"/>
        <end position="104"/>
    </location>
</feature>
<dbReference type="STRING" id="1385512.N784_14485"/>
<dbReference type="Pfam" id="PF05437">
    <property type="entry name" value="AzlD"/>
    <property type="match status" value="1"/>
</dbReference>
<evidence type="ECO:0008006" key="4">
    <source>
        <dbReference type="Google" id="ProtNLM"/>
    </source>
</evidence>
<keyword evidence="1" id="KW-0812">Transmembrane</keyword>